<feature type="signal peptide" evidence="3">
    <location>
        <begin position="1"/>
        <end position="32"/>
    </location>
</feature>
<dbReference type="InterPro" id="IPR023346">
    <property type="entry name" value="Lysozyme-like_dom_sf"/>
</dbReference>
<dbReference type="RefSeq" id="WP_066212897.1">
    <property type="nucleotide sequence ID" value="NZ_FNSN01000003.1"/>
</dbReference>
<evidence type="ECO:0000256" key="2">
    <source>
        <dbReference type="SAM" id="MobiDB-lite"/>
    </source>
</evidence>
<feature type="chain" id="PRO_5010281853" description="Transglycosylase" evidence="3">
    <location>
        <begin position="33"/>
        <end position="430"/>
    </location>
</feature>
<protein>
    <recommendedName>
        <fullName evidence="6">Transglycosylase</fullName>
    </recommendedName>
</protein>
<reference evidence="4 5" key="1">
    <citation type="submission" date="2016-10" db="EMBL/GenBank/DDBJ databases">
        <authorList>
            <person name="de Groot N.N."/>
        </authorList>
    </citation>
    <scope>NUCLEOTIDE SEQUENCE [LARGE SCALE GENOMIC DNA]</scope>
    <source>
        <strain evidence="4 5">DSM 10495</strain>
    </source>
</reference>
<keyword evidence="5" id="KW-1185">Reference proteome</keyword>
<feature type="coiled-coil region" evidence="1">
    <location>
        <begin position="96"/>
        <end position="123"/>
    </location>
</feature>
<organism evidence="4 5">
    <name type="scientific">Arthrobacter woluwensis</name>
    <dbReference type="NCBI Taxonomy" id="156980"/>
    <lineage>
        <taxon>Bacteria</taxon>
        <taxon>Bacillati</taxon>
        <taxon>Actinomycetota</taxon>
        <taxon>Actinomycetes</taxon>
        <taxon>Micrococcales</taxon>
        <taxon>Micrococcaceae</taxon>
        <taxon>Arthrobacter</taxon>
    </lineage>
</organism>
<evidence type="ECO:0000313" key="4">
    <source>
        <dbReference type="EMBL" id="SEC20569.1"/>
    </source>
</evidence>
<proteinExistence type="predicted"/>
<keyword evidence="3" id="KW-0732">Signal</keyword>
<dbReference type="STRING" id="156980.SAMN04489745_2325"/>
<dbReference type="AlphaFoldDB" id="A0A1H4QLU1"/>
<evidence type="ECO:0000256" key="3">
    <source>
        <dbReference type="SAM" id="SignalP"/>
    </source>
</evidence>
<gene>
    <name evidence="4" type="ORF">SAMN04489745_2325</name>
</gene>
<dbReference type="SUPFAM" id="SSF53955">
    <property type="entry name" value="Lysozyme-like"/>
    <property type="match status" value="1"/>
</dbReference>
<evidence type="ECO:0008006" key="6">
    <source>
        <dbReference type="Google" id="ProtNLM"/>
    </source>
</evidence>
<feature type="coiled-coil region" evidence="1">
    <location>
        <begin position="173"/>
        <end position="218"/>
    </location>
</feature>
<feature type="compositionally biased region" description="Low complexity" evidence="2">
    <location>
        <begin position="290"/>
        <end position="299"/>
    </location>
</feature>
<sequence length="430" mass="44844">MSSFARRAAAPTLAAALTVTLLCSGLLPGAVADDDTPPSGYPSWSDVQQAKQSESAKAAEITRIKGLLGHLETEAEKRGNAAVVASGEYAVADAALGVAKAKADGLSAQLRQATAEAARYRKEYGSLAVQAYKSGSLDMPGIPDLQSIQPDRLQGLSVLEVVTGRASALLAKSSAAENTVQSLSDQEQRAEAERQRLADDAQRKLDAAQAAKAAMDTQLAQQKQHGQELTAQLASLKGTTASVEARYQQGQEALAAYEAAQAAKRAAAEERAREQAAAAAAAADRERQQEQAAANAQQAGSGNAPAPSTPDPAPQPPVVVPPGTGGAVNDPAGAQSYAAGRLGSYGWGQDQFQCLQLLWTQESSWLTTATNASSGAYGIAQALPAGKYASAGSDWLTNYRTQIEWGLGYIRDRYGSPCGAWAHEVSNNWY</sequence>
<evidence type="ECO:0000256" key="1">
    <source>
        <dbReference type="SAM" id="Coils"/>
    </source>
</evidence>
<feature type="region of interest" description="Disordered" evidence="2">
    <location>
        <begin position="275"/>
        <end position="332"/>
    </location>
</feature>
<name>A0A1H4QLU1_9MICC</name>
<evidence type="ECO:0000313" key="5">
    <source>
        <dbReference type="Proteomes" id="UP000182652"/>
    </source>
</evidence>
<accession>A0A1H4QLU1</accession>
<dbReference type="Proteomes" id="UP000182652">
    <property type="component" value="Unassembled WGS sequence"/>
</dbReference>
<feature type="compositionally biased region" description="Pro residues" evidence="2">
    <location>
        <begin position="307"/>
        <end position="320"/>
    </location>
</feature>
<keyword evidence="1" id="KW-0175">Coiled coil</keyword>
<dbReference type="EMBL" id="FNSN01000003">
    <property type="protein sequence ID" value="SEC20569.1"/>
    <property type="molecule type" value="Genomic_DNA"/>
</dbReference>